<evidence type="ECO:0000313" key="7">
    <source>
        <dbReference type="Proteomes" id="UP001596002"/>
    </source>
</evidence>
<dbReference type="Gene3D" id="3.40.5.90">
    <property type="entry name" value="CDGSH iron-sulfur domain, mitoNEET-type"/>
    <property type="match status" value="1"/>
</dbReference>
<dbReference type="InterPro" id="IPR042216">
    <property type="entry name" value="MitoNEET_CISD"/>
</dbReference>
<evidence type="ECO:0000256" key="4">
    <source>
        <dbReference type="ARBA" id="ARBA00023014"/>
    </source>
</evidence>
<evidence type="ECO:0000256" key="3">
    <source>
        <dbReference type="ARBA" id="ARBA00023004"/>
    </source>
</evidence>
<comment type="caution">
    <text evidence="6">The sequence shown here is derived from an EMBL/GenBank/DDBJ whole genome shotgun (WGS) entry which is preliminary data.</text>
</comment>
<keyword evidence="4" id="KW-0411">Iron-sulfur</keyword>
<keyword evidence="7" id="KW-1185">Reference proteome</keyword>
<dbReference type="InterPro" id="IPR018967">
    <property type="entry name" value="FeS-contain_CDGSH-typ"/>
</dbReference>
<protein>
    <submittedName>
        <fullName evidence="6">CDGSH iron-sulfur domain-containing protein</fullName>
    </submittedName>
</protein>
<accession>A0ABV9Q218</accession>
<proteinExistence type="predicted"/>
<gene>
    <name evidence="6" type="ORF">ACFO8Q_12165</name>
</gene>
<sequence>MSRIIRREAKVPKVITQENAEFPMKICACGLTQQFPYCDKTHLTIQEEEGKLYEYYDGEPKEVRVEGV</sequence>
<reference evidence="7" key="1">
    <citation type="journal article" date="2019" name="Int. J. Syst. Evol. Microbiol.">
        <title>The Global Catalogue of Microorganisms (GCM) 10K type strain sequencing project: providing services to taxonomists for standard genome sequencing and annotation.</title>
        <authorList>
            <consortium name="The Broad Institute Genomics Platform"/>
            <consortium name="The Broad Institute Genome Sequencing Center for Infectious Disease"/>
            <person name="Wu L."/>
            <person name="Ma J."/>
        </authorList>
    </citation>
    <scope>NUCLEOTIDE SEQUENCE [LARGE SCALE GENOMIC DNA]</scope>
    <source>
        <strain evidence="7">WYCCWR 12678</strain>
    </source>
</reference>
<evidence type="ECO:0000256" key="1">
    <source>
        <dbReference type="ARBA" id="ARBA00022714"/>
    </source>
</evidence>
<keyword evidence="1" id="KW-0001">2Fe-2S</keyword>
<keyword evidence="3" id="KW-0408">Iron</keyword>
<evidence type="ECO:0000256" key="2">
    <source>
        <dbReference type="ARBA" id="ARBA00022723"/>
    </source>
</evidence>
<evidence type="ECO:0000313" key="6">
    <source>
        <dbReference type="EMBL" id="MFC4768105.1"/>
    </source>
</evidence>
<dbReference type="RefSeq" id="WP_380026028.1">
    <property type="nucleotide sequence ID" value="NZ_JBHSHC010000096.1"/>
</dbReference>
<dbReference type="Pfam" id="PF09360">
    <property type="entry name" value="zf-CDGSH"/>
    <property type="match status" value="1"/>
</dbReference>
<feature type="domain" description="Iron-binding zinc finger CDGSH type" evidence="5">
    <location>
        <begin position="10"/>
        <end position="48"/>
    </location>
</feature>
<dbReference type="Proteomes" id="UP001596002">
    <property type="component" value="Unassembled WGS sequence"/>
</dbReference>
<dbReference type="SMART" id="SM00704">
    <property type="entry name" value="ZnF_CDGSH"/>
    <property type="match status" value="1"/>
</dbReference>
<name>A0ABV9Q218_9BACL</name>
<dbReference type="EMBL" id="JBHSHC010000096">
    <property type="protein sequence ID" value="MFC4768105.1"/>
    <property type="molecule type" value="Genomic_DNA"/>
</dbReference>
<evidence type="ECO:0000259" key="5">
    <source>
        <dbReference type="SMART" id="SM00704"/>
    </source>
</evidence>
<keyword evidence="2" id="KW-0479">Metal-binding</keyword>
<organism evidence="6 7">
    <name type="scientific">Effusibacillus consociatus</name>
    <dbReference type="NCBI Taxonomy" id="1117041"/>
    <lineage>
        <taxon>Bacteria</taxon>
        <taxon>Bacillati</taxon>
        <taxon>Bacillota</taxon>
        <taxon>Bacilli</taxon>
        <taxon>Bacillales</taxon>
        <taxon>Alicyclobacillaceae</taxon>
        <taxon>Effusibacillus</taxon>
    </lineage>
</organism>